<dbReference type="PROSITE" id="PS51257">
    <property type="entry name" value="PROKAR_LIPOPROTEIN"/>
    <property type="match status" value="1"/>
</dbReference>
<keyword evidence="2" id="KW-1185">Reference proteome</keyword>
<protein>
    <recommendedName>
        <fullName evidence="3">Ig-like domain (Group 2)</fullName>
    </recommendedName>
</protein>
<evidence type="ECO:0000313" key="1">
    <source>
        <dbReference type="EMBL" id="SDC17831.1"/>
    </source>
</evidence>
<dbReference type="InterPro" id="IPR008964">
    <property type="entry name" value="Invasin/intimin_cell_adhesion"/>
</dbReference>
<dbReference type="OrthoDB" id="9803616at2"/>
<evidence type="ECO:0000313" key="2">
    <source>
        <dbReference type="Proteomes" id="UP000198757"/>
    </source>
</evidence>
<sequence>MNTIFKTGYLLGVLAVLLTVAGSCKKDKPAQNGPQEKKLALDRSEAIMEQGTTTTIKPIFDDGEVTIPAGKYSWTSDDPAIASVYMNKDFTVTVTGRKIGSTKVRLSAKYGGGLEQVCTIVVEPPPSILINFGDGAAGAEWNSVKDNMRIDGFIPDLHTQTGRNTGIALKVEKRFNLRGASGATNTDTELKMPDEVSFDGYYGNAKAEFSGVVATESVIRFSGMDKTKKYRYCFYASRMGVGDNRETQYTITGSNQAVARLNASGNVNNIVCAGGVQPDAGGDILLTITAGENNNNAFGFYYINAMRIMEDK</sequence>
<proteinExistence type="predicted"/>
<gene>
    <name evidence="1" type="ORF">SAMN04487894_101530</name>
</gene>
<evidence type="ECO:0008006" key="3">
    <source>
        <dbReference type="Google" id="ProtNLM"/>
    </source>
</evidence>
<name>A0A1G6JGL3_NIADE</name>
<dbReference type="SUPFAM" id="SSF49373">
    <property type="entry name" value="Invasin/intimin cell-adhesion fragments"/>
    <property type="match status" value="1"/>
</dbReference>
<dbReference type="AlphaFoldDB" id="A0A1G6JGL3"/>
<dbReference type="RefSeq" id="WP_090388454.1">
    <property type="nucleotide sequence ID" value="NZ_FMZO01000001.1"/>
</dbReference>
<dbReference type="Proteomes" id="UP000198757">
    <property type="component" value="Unassembled WGS sequence"/>
</dbReference>
<reference evidence="2" key="1">
    <citation type="submission" date="2016-10" db="EMBL/GenBank/DDBJ databases">
        <authorList>
            <person name="Varghese N."/>
            <person name="Submissions S."/>
        </authorList>
    </citation>
    <scope>NUCLEOTIDE SEQUENCE [LARGE SCALE GENOMIC DNA]</scope>
    <source>
        <strain evidence="2">DSM 25811 / CCM 8410 / LMG 26954 / E90</strain>
    </source>
</reference>
<dbReference type="STRING" id="1285928.SAMN04487894_101530"/>
<accession>A0A1G6JGL3</accession>
<organism evidence="1 2">
    <name type="scientific">Niabella drilacis (strain DSM 25811 / CCM 8410 / CCUG 62505 / LMG 26954 / E90)</name>
    <dbReference type="NCBI Taxonomy" id="1285928"/>
    <lineage>
        <taxon>Bacteria</taxon>
        <taxon>Pseudomonadati</taxon>
        <taxon>Bacteroidota</taxon>
        <taxon>Chitinophagia</taxon>
        <taxon>Chitinophagales</taxon>
        <taxon>Chitinophagaceae</taxon>
        <taxon>Niabella</taxon>
    </lineage>
</organism>
<dbReference type="Gene3D" id="2.60.40.1080">
    <property type="match status" value="1"/>
</dbReference>
<dbReference type="EMBL" id="FMZO01000001">
    <property type="protein sequence ID" value="SDC17831.1"/>
    <property type="molecule type" value="Genomic_DNA"/>
</dbReference>